<dbReference type="InterPro" id="IPR004276">
    <property type="entry name" value="GlycoTrans_28_N"/>
</dbReference>
<dbReference type="EMBL" id="WXYO01000001">
    <property type="protein sequence ID" value="NAS10852.1"/>
    <property type="molecule type" value="Genomic_DNA"/>
</dbReference>
<sequence>MKILLASIGTRGDMEPFLAVGELLQKRGHEVVCLFPEHFRSLAEASGFRFGSLGPEFIDLLESDIGKAAMGGSASVWQKIKAYSKMARIFAPIRKELVKRQKDFIETEKPDRIVHHAKALYPFFWGQENPGKNILVLPVPYVMHPVKDQAHVMFNRDLGPFLNRATYGLARFGLLKATKSDAKGLVPESMLANTMVKKMLDETPSIYTISPSLFSRPSYWPSHVQVLGYHERNKILNWEPDEALQAFMQKHPKFVLVTFGSMINPAPQRKTATIVRALEKYQIPALINCAEGGLEPLSDFNRELIHFVHGIPYDYIFPRTYAVVHHGGSGTSHMAMKYACASMIIPHIIDQFLWNKILSEKGVGPKGPSITSLNSKNFDPKLSDLWQNNAYKAKAKELAGQMALEKYENELAEAIVNQTD</sequence>
<evidence type="ECO:0000259" key="2">
    <source>
        <dbReference type="Pfam" id="PF06722"/>
    </source>
</evidence>
<accession>A0A6L9E8D2</accession>
<keyword evidence="3" id="KW-0808">Transferase</keyword>
<dbReference type="PANTHER" id="PTHR48050">
    <property type="entry name" value="STEROL 3-BETA-GLUCOSYLTRANSFERASE"/>
    <property type="match status" value="1"/>
</dbReference>
<dbReference type="GO" id="GO:0008194">
    <property type="term" value="F:UDP-glycosyltransferase activity"/>
    <property type="evidence" value="ECO:0007669"/>
    <property type="project" value="InterPro"/>
</dbReference>
<proteinExistence type="predicted"/>
<dbReference type="InterPro" id="IPR010610">
    <property type="entry name" value="EryCIII-like_C"/>
</dbReference>
<dbReference type="InterPro" id="IPR002213">
    <property type="entry name" value="UDP_glucos_trans"/>
</dbReference>
<dbReference type="GO" id="GO:0033072">
    <property type="term" value="P:vancomycin biosynthetic process"/>
    <property type="evidence" value="ECO:0007669"/>
    <property type="project" value="UniProtKB-ARBA"/>
</dbReference>
<organism evidence="3 4">
    <name type="scientific">Poritiphilus flavus</name>
    <dbReference type="NCBI Taxonomy" id="2697053"/>
    <lineage>
        <taxon>Bacteria</taxon>
        <taxon>Pseudomonadati</taxon>
        <taxon>Bacteroidota</taxon>
        <taxon>Flavobacteriia</taxon>
        <taxon>Flavobacteriales</taxon>
        <taxon>Flavobacteriaceae</taxon>
        <taxon>Poritiphilus</taxon>
    </lineage>
</organism>
<reference evidence="3 4" key="1">
    <citation type="submission" date="2020-01" db="EMBL/GenBank/DDBJ databases">
        <title>Bacteria diversity of Porities sp.</title>
        <authorList>
            <person name="Wang G."/>
        </authorList>
    </citation>
    <scope>NUCLEOTIDE SEQUENCE [LARGE SCALE GENOMIC DNA]</scope>
    <source>
        <strain evidence="3 4">R33</strain>
    </source>
</reference>
<dbReference type="Pfam" id="PF03033">
    <property type="entry name" value="Glyco_transf_28"/>
    <property type="match status" value="1"/>
</dbReference>
<dbReference type="RefSeq" id="WP_161433638.1">
    <property type="nucleotide sequence ID" value="NZ_WXYO01000001.1"/>
</dbReference>
<dbReference type="FunFam" id="3.40.50.2000:FF:000009">
    <property type="entry name" value="Sterol 3-beta-glucosyltransferase UGT80A2"/>
    <property type="match status" value="1"/>
</dbReference>
<dbReference type="Pfam" id="PF06722">
    <property type="entry name" value="EryCIII-like_C"/>
    <property type="match status" value="1"/>
</dbReference>
<evidence type="ECO:0000259" key="1">
    <source>
        <dbReference type="Pfam" id="PF03033"/>
    </source>
</evidence>
<dbReference type="SUPFAM" id="SSF53756">
    <property type="entry name" value="UDP-Glycosyltransferase/glycogen phosphorylase"/>
    <property type="match status" value="1"/>
</dbReference>
<gene>
    <name evidence="3" type="ORF">GTQ38_02490</name>
</gene>
<dbReference type="CDD" id="cd03784">
    <property type="entry name" value="GT1_Gtf-like"/>
    <property type="match status" value="1"/>
</dbReference>
<dbReference type="Gene3D" id="3.40.50.2000">
    <property type="entry name" value="Glycogen Phosphorylase B"/>
    <property type="match status" value="2"/>
</dbReference>
<keyword evidence="4" id="KW-1185">Reference proteome</keyword>
<comment type="caution">
    <text evidence="3">The sequence shown here is derived from an EMBL/GenBank/DDBJ whole genome shotgun (WGS) entry which is preliminary data.</text>
</comment>
<protein>
    <submittedName>
        <fullName evidence="3">Glycosyltransferase</fullName>
    </submittedName>
</protein>
<feature type="domain" description="Glycosyltransferase family 28 N-terminal" evidence="1">
    <location>
        <begin position="3"/>
        <end position="98"/>
    </location>
</feature>
<name>A0A6L9E8D2_9FLAO</name>
<dbReference type="Proteomes" id="UP000475249">
    <property type="component" value="Unassembled WGS sequence"/>
</dbReference>
<feature type="domain" description="Erythromycin biosynthesis protein CIII-like C-terminal" evidence="2">
    <location>
        <begin position="305"/>
        <end position="416"/>
    </location>
</feature>
<dbReference type="AlphaFoldDB" id="A0A6L9E8D2"/>
<dbReference type="PANTHER" id="PTHR48050:SF13">
    <property type="entry name" value="STEROL 3-BETA-GLUCOSYLTRANSFERASE UGT80A2"/>
    <property type="match status" value="1"/>
</dbReference>
<dbReference type="GO" id="GO:0016758">
    <property type="term" value="F:hexosyltransferase activity"/>
    <property type="evidence" value="ECO:0007669"/>
    <property type="project" value="InterPro"/>
</dbReference>
<dbReference type="GO" id="GO:0005975">
    <property type="term" value="P:carbohydrate metabolic process"/>
    <property type="evidence" value="ECO:0007669"/>
    <property type="project" value="InterPro"/>
</dbReference>
<dbReference type="InterPro" id="IPR050426">
    <property type="entry name" value="Glycosyltransferase_28"/>
</dbReference>
<evidence type="ECO:0000313" key="3">
    <source>
        <dbReference type="EMBL" id="NAS10852.1"/>
    </source>
</evidence>
<evidence type="ECO:0000313" key="4">
    <source>
        <dbReference type="Proteomes" id="UP000475249"/>
    </source>
</evidence>